<evidence type="ECO:0000259" key="17">
    <source>
        <dbReference type="Pfam" id="PF08245"/>
    </source>
</evidence>
<dbReference type="EMBL" id="VDUX01000001">
    <property type="protein sequence ID" value="TXL62840.1"/>
    <property type="molecule type" value="Genomic_DNA"/>
</dbReference>
<keyword evidence="10 14" id="KW-0573">Peptidoglycan synthesis</keyword>
<dbReference type="SUPFAM" id="SSF53244">
    <property type="entry name" value="MurD-like peptide ligases, peptide-binding domain"/>
    <property type="match status" value="1"/>
</dbReference>
<evidence type="ECO:0000259" key="16">
    <source>
        <dbReference type="Pfam" id="PF02875"/>
    </source>
</evidence>
<feature type="domain" description="Mur ligase C-terminal" evidence="16">
    <location>
        <begin position="322"/>
        <end position="450"/>
    </location>
</feature>
<comment type="similarity">
    <text evidence="14">Belongs to the MurCDEF family.</text>
</comment>
<evidence type="ECO:0000259" key="15">
    <source>
        <dbReference type="Pfam" id="PF01225"/>
    </source>
</evidence>
<accession>A0A5C8NP20</accession>
<keyword evidence="5 14" id="KW-0436">Ligase</keyword>
<dbReference type="PANTHER" id="PTHR43445">
    <property type="entry name" value="UDP-N-ACETYLMURAMATE--L-ALANINE LIGASE-RELATED"/>
    <property type="match status" value="1"/>
</dbReference>
<dbReference type="InterPro" id="IPR036615">
    <property type="entry name" value="Mur_ligase_C_dom_sf"/>
</dbReference>
<dbReference type="OrthoDB" id="9804126at2"/>
<evidence type="ECO:0000256" key="2">
    <source>
        <dbReference type="ARBA" id="ARBA00004752"/>
    </source>
</evidence>
<dbReference type="InterPro" id="IPR013221">
    <property type="entry name" value="Mur_ligase_cen"/>
</dbReference>
<dbReference type="Proteomes" id="UP000321571">
    <property type="component" value="Unassembled WGS sequence"/>
</dbReference>
<dbReference type="InterPro" id="IPR004101">
    <property type="entry name" value="Mur_ligase_C"/>
</dbReference>
<comment type="caution">
    <text evidence="18">The sequence shown here is derived from an EMBL/GenBank/DDBJ whole genome shotgun (WGS) entry which is preliminary data.</text>
</comment>
<evidence type="ECO:0000256" key="6">
    <source>
        <dbReference type="ARBA" id="ARBA00022618"/>
    </source>
</evidence>
<dbReference type="Gene3D" id="3.40.1190.10">
    <property type="entry name" value="Mur-like, catalytic domain"/>
    <property type="match status" value="1"/>
</dbReference>
<dbReference type="GO" id="GO:0008360">
    <property type="term" value="P:regulation of cell shape"/>
    <property type="evidence" value="ECO:0007669"/>
    <property type="project" value="UniProtKB-KW"/>
</dbReference>
<evidence type="ECO:0000256" key="10">
    <source>
        <dbReference type="ARBA" id="ARBA00022984"/>
    </source>
</evidence>
<dbReference type="GO" id="GO:0051301">
    <property type="term" value="P:cell division"/>
    <property type="evidence" value="ECO:0007669"/>
    <property type="project" value="UniProtKB-KW"/>
</dbReference>
<comment type="pathway">
    <text evidence="2 14">Cell wall biogenesis; peptidoglycan biosynthesis.</text>
</comment>
<gene>
    <name evidence="14 18" type="primary">murC</name>
    <name evidence="18" type="ORF">FHP06_00915</name>
</gene>
<dbReference type="NCBIfam" id="TIGR01082">
    <property type="entry name" value="murC"/>
    <property type="match status" value="1"/>
</dbReference>
<evidence type="ECO:0000256" key="5">
    <source>
        <dbReference type="ARBA" id="ARBA00022598"/>
    </source>
</evidence>
<evidence type="ECO:0000256" key="4">
    <source>
        <dbReference type="ARBA" id="ARBA00022490"/>
    </source>
</evidence>
<keyword evidence="4 14" id="KW-0963">Cytoplasm</keyword>
<dbReference type="InterPro" id="IPR005758">
    <property type="entry name" value="UDP-N-AcMur_Ala_ligase_MurC"/>
</dbReference>
<dbReference type="HAMAP" id="MF_00046">
    <property type="entry name" value="MurC"/>
    <property type="match status" value="1"/>
</dbReference>
<evidence type="ECO:0000313" key="19">
    <source>
        <dbReference type="Proteomes" id="UP000321571"/>
    </source>
</evidence>
<dbReference type="GO" id="GO:0005737">
    <property type="term" value="C:cytoplasm"/>
    <property type="evidence" value="ECO:0007669"/>
    <property type="project" value="UniProtKB-SubCell"/>
</dbReference>
<keyword evidence="19" id="KW-1185">Reference proteome</keyword>
<dbReference type="Pfam" id="PF01225">
    <property type="entry name" value="Mur_ligase"/>
    <property type="match status" value="1"/>
</dbReference>
<dbReference type="InterPro" id="IPR036565">
    <property type="entry name" value="Mur-like_cat_sf"/>
</dbReference>
<evidence type="ECO:0000256" key="7">
    <source>
        <dbReference type="ARBA" id="ARBA00022741"/>
    </source>
</evidence>
<dbReference type="Pfam" id="PF02875">
    <property type="entry name" value="Mur_ligase_C"/>
    <property type="match status" value="1"/>
</dbReference>
<comment type="catalytic activity">
    <reaction evidence="13 14">
        <text>UDP-N-acetyl-alpha-D-muramate + L-alanine + ATP = UDP-N-acetyl-alpha-D-muramoyl-L-alanine + ADP + phosphate + H(+)</text>
        <dbReference type="Rhea" id="RHEA:23372"/>
        <dbReference type="ChEBI" id="CHEBI:15378"/>
        <dbReference type="ChEBI" id="CHEBI:30616"/>
        <dbReference type="ChEBI" id="CHEBI:43474"/>
        <dbReference type="ChEBI" id="CHEBI:57972"/>
        <dbReference type="ChEBI" id="CHEBI:70757"/>
        <dbReference type="ChEBI" id="CHEBI:83898"/>
        <dbReference type="ChEBI" id="CHEBI:456216"/>
        <dbReference type="EC" id="6.3.2.8"/>
    </reaction>
</comment>
<dbReference type="GO" id="GO:0005524">
    <property type="term" value="F:ATP binding"/>
    <property type="evidence" value="ECO:0007669"/>
    <property type="project" value="UniProtKB-UniRule"/>
</dbReference>
<evidence type="ECO:0000256" key="11">
    <source>
        <dbReference type="ARBA" id="ARBA00023306"/>
    </source>
</evidence>
<reference evidence="18 19" key="1">
    <citation type="submission" date="2019-06" db="EMBL/GenBank/DDBJ databases">
        <title>Aeromicrobium sp. nov., isolated from a maize field.</title>
        <authorList>
            <person name="Lin S.-Y."/>
            <person name="Tsai C.-F."/>
            <person name="Young C.-C."/>
        </authorList>
    </citation>
    <scope>NUCLEOTIDE SEQUENCE [LARGE SCALE GENOMIC DNA]</scope>
    <source>
        <strain evidence="18 19">CC-CFT486</strain>
    </source>
</reference>
<dbReference type="Gene3D" id="3.40.50.720">
    <property type="entry name" value="NAD(P)-binding Rossmann-like Domain"/>
    <property type="match status" value="1"/>
</dbReference>
<keyword evidence="9 14" id="KW-0133">Cell shape</keyword>
<keyword evidence="6 14" id="KW-0132">Cell division</keyword>
<dbReference type="EC" id="6.3.2.8" evidence="3 14"/>
<dbReference type="UniPathway" id="UPA00219"/>
<dbReference type="InterPro" id="IPR050061">
    <property type="entry name" value="MurCDEF_pg_biosynth"/>
</dbReference>
<proteinExistence type="inferred from homology"/>
<comment type="subcellular location">
    <subcellularLocation>
        <location evidence="1 14">Cytoplasm</location>
    </subcellularLocation>
</comment>
<evidence type="ECO:0000313" key="18">
    <source>
        <dbReference type="EMBL" id="TXL62840.1"/>
    </source>
</evidence>
<dbReference type="SUPFAM" id="SSF51984">
    <property type="entry name" value="MurCD N-terminal domain"/>
    <property type="match status" value="1"/>
</dbReference>
<dbReference type="SUPFAM" id="SSF53623">
    <property type="entry name" value="MurD-like peptide ligases, catalytic domain"/>
    <property type="match status" value="1"/>
</dbReference>
<evidence type="ECO:0000256" key="12">
    <source>
        <dbReference type="ARBA" id="ARBA00023316"/>
    </source>
</evidence>
<dbReference type="InterPro" id="IPR000713">
    <property type="entry name" value="Mur_ligase_N"/>
</dbReference>
<protein>
    <recommendedName>
        <fullName evidence="3 14">UDP-N-acetylmuramate--L-alanine ligase</fullName>
        <ecNumber evidence="3 14">6.3.2.8</ecNumber>
    </recommendedName>
    <alternativeName>
        <fullName evidence="14">UDP-N-acetylmuramoyl-L-alanine synthetase</fullName>
    </alternativeName>
</protein>
<name>A0A5C8NP20_9ACTN</name>
<dbReference type="Pfam" id="PF08245">
    <property type="entry name" value="Mur_ligase_M"/>
    <property type="match status" value="1"/>
</dbReference>
<evidence type="ECO:0000256" key="9">
    <source>
        <dbReference type="ARBA" id="ARBA00022960"/>
    </source>
</evidence>
<evidence type="ECO:0000256" key="1">
    <source>
        <dbReference type="ARBA" id="ARBA00004496"/>
    </source>
</evidence>
<dbReference type="AlphaFoldDB" id="A0A5C8NP20"/>
<evidence type="ECO:0000256" key="14">
    <source>
        <dbReference type="HAMAP-Rule" id="MF_00046"/>
    </source>
</evidence>
<dbReference type="GO" id="GO:0009252">
    <property type="term" value="P:peptidoglycan biosynthetic process"/>
    <property type="evidence" value="ECO:0007669"/>
    <property type="project" value="UniProtKB-UniRule"/>
</dbReference>
<dbReference type="Gene3D" id="3.90.190.20">
    <property type="entry name" value="Mur ligase, C-terminal domain"/>
    <property type="match status" value="1"/>
</dbReference>
<evidence type="ECO:0000256" key="3">
    <source>
        <dbReference type="ARBA" id="ARBA00012211"/>
    </source>
</evidence>
<dbReference type="GO" id="GO:0008763">
    <property type="term" value="F:UDP-N-acetylmuramate-L-alanine ligase activity"/>
    <property type="evidence" value="ECO:0007669"/>
    <property type="project" value="UniProtKB-UniRule"/>
</dbReference>
<feature type="domain" description="Mur ligase central" evidence="17">
    <location>
        <begin position="120"/>
        <end position="299"/>
    </location>
</feature>
<evidence type="ECO:0000256" key="13">
    <source>
        <dbReference type="ARBA" id="ARBA00047833"/>
    </source>
</evidence>
<comment type="function">
    <text evidence="14">Cell wall formation.</text>
</comment>
<keyword evidence="7 14" id="KW-0547">Nucleotide-binding</keyword>
<dbReference type="RefSeq" id="WP_147682913.1">
    <property type="nucleotide sequence ID" value="NZ_VDUX01000001.1"/>
</dbReference>
<dbReference type="PANTHER" id="PTHR43445:SF3">
    <property type="entry name" value="UDP-N-ACETYLMURAMATE--L-ALANINE LIGASE"/>
    <property type="match status" value="1"/>
</dbReference>
<keyword evidence="8 14" id="KW-0067">ATP-binding</keyword>
<feature type="binding site" evidence="14">
    <location>
        <begin position="122"/>
        <end position="128"/>
    </location>
    <ligand>
        <name>ATP</name>
        <dbReference type="ChEBI" id="CHEBI:30616"/>
    </ligand>
</feature>
<keyword evidence="11 14" id="KW-0131">Cell cycle</keyword>
<dbReference type="GO" id="GO:0071555">
    <property type="term" value="P:cell wall organization"/>
    <property type="evidence" value="ECO:0007669"/>
    <property type="project" value="UniProtKB-KW"/>
</dbReference>
<keyword evidence="12 14" id="KW-0961">Cell wall biogenesis/degradation</keyword>
<feature type="domain" description="Mur ligase N-terminal catalytic" evidence="15">
    <location>
        <begin position="17"/>
        <end position="115"/>
    </location>
</feature>
<organism evidence="18 19">
    <name type="scientific">Aeromicrobium terrae</name>
    <dbReference type="NCBI Taxonomy" id="2498846"/>
    <lineage>
        <taxon>Bacteria</taxon>
        <taxon>Bacillati</taxon>
        <taxon>Actinomycetota</taxon>
        <taxon>Actinomycetes</taxon>
        <taxon>Propionibacteriales</taxon>
        <taxon>Nocardioidaceae</taxon>
        <taxon>Aeromicrobium</taxon>
    </lineage>
</organism>
<sequence>MRIPVPTEIPPVDRLGHVHFIGVGGAGLSAIARLMVQQGVPVSGSDAVDSPVLEALRSEGVTCFVGHAAEHLAGADTVVASTAVREDNPEVVEAQQRGLRLWPRSAGLRSVMAGRRTVAVAGTHGKTTTTAMLTFALTAAGAEPSFAIGAEVAGLGTNARVGSGDVLVAEADESDGAFLVYEPEGAIITNVDADHLDTWGTEEAYAAAFADFVDTVGRFVVLAADDPGAARLAERARSRGLTVVTAGTDPGADLRAVDVVVEPSGTTFGVERDGRHVVDVRLAVPGEHYAQDALLALGAGLVLGHDAEQLADGLSRYAGAHRRMEHLGDAGGVRVYDSYAHHPTEIRADLAAARALAGSGRLVVAFQPHLVSRTRIFGAQMGRELSAADRVVVADLYLAREDPDPDVTAATVLETVDRPEATAGGPVADLADVLVPLLHEGDLLLTLGAGDITTVGPVVLERLSPGGGSGPWADDQQ</sequence>
<evidence type="ECO:0000256" key="8">
    <source>
        <dbReference type="ARBA" id="ARBA00022840"/>
    </source>
</evidence>